<evidence type="ECO:0000259" key="6">
    <source>
        <dbReference type="PROSITE" id="PS50011"/>
    </source>
</evidence>
<proteinExistence type="inferred from homology"/>
<dbReference type="GO" id="GO:0005524">
    <property type="term" value="F:ATP binding"/>
    <property type="evidence" value="ECO:0007669"/>
    <property type="project" value="UniProtKB-KW"/>
</dbReference>
<dbReference type="Proteomes" id="UP000613740">
    <property type="component" value="Unassembled WGS sequence"/>
</dbReference>
<dbReference type="InterPro" id="IPR008271">
    <property type="entry name" value="Ser/Thr_kinase_AS"/>
</dbReference>
<dbReference type="Pfam" id="PF00069">
    <property type="entry name" value="Pkinase"/>
    <property type="match status" value="1"/>
</dbReference>
<gene>
    <name evidence="7" type="ORF">HYH02_014445</name>
</gene>
<evidence type="ECO:0000313" key="8">
    <source>
        <dbReference type="Proteomes" id="UP000613740"/>
    </source>
</evidence>
<dbReference type="InterPro" id="IPR000719">
    <property type="entry name" value="Prot_kinase_dom"/>
</dbReference>
<dbReference type="InterPro" id="IPR011009">
    <property type="entry name" value="Kinase-like_dom_sf"/>
</dbReference>
<sequence length="441" mass="46236">MGANASSIDKQYRRINKLAPNAVWALDAVNAYARASPCEQALVRSAPSSDAREVLDELILRFKGDAASRVSAEQAGGGRGVGGGVAPAPAVAATGVLPAAVSGGGASGASAAVSGATVSPALEDVLDLPNYYDRFVKLLARGNITRPREDVLAAIFRRHAYMLAVVPDSNKAVELYRAAELFPGASTEGHLLTQHGLKIDGPLFPAEGSINLLTAATNEGIPAVVKLLCQDAGGAEAEACRVLMEEKPEDVPLVPAKILPLQLGAEHTSSTGRAPGLYAAMVMPRYVSSLAAMVPLTPAAVLAGAERISKALEWIHGKGFTHMDVKAANIFVDADGRWWLGDFGSAVRAGLPVKSTTTWFAPSKLQGLPAQPQYDWHMLAVALVCEVNRTNWKDLLIEGGCTPAHKLTAAVTELHGRNDCKALAAYLDELLLRAGHVPAPT</sequence>
<comment type="caution">
    <text evidence="7">The sequence shown here is derived from an EMBL/GenBank/DDBJ whole genome shotgun (WGS) entry which is preliminary data.</text>
</comment>
<dbReference type="OrthoDB" id="4062651at2759"/>
<dbReference type="InterPro" id="IPR050538">
    <property type="entry name" value="MAP_kinase_kinase_kinase"/>
</dbReference>
<dbReference type="SUPFAM" id="SSF56112">
    <property type="entry name" value="Protein kinase-like (PK-like)"/>
    <property type="match status" value="1"/>
</dbReference>
<dbReference type="EMBL" id="JAEHOD010000096">
    <property type="protein sequence ID" value="KAG2428096.1"/>
    <property type="molecule type" value="Genomic_DNA"/>
</dbReference>
<keyword evidence="2" id="KW-0808">Transferase</keyword>
<accession>A0A835VWV7</accession>
<evidence type="ECO:0000256" key="4">
    <source>
        <dbReference type="ARBA" id="ARBA00022777"/>
    </source>
</evidence>
<name>A0A835VWV7_9CHLO</name>
<dbReference type="PANTHER" id="PTHR48016">
    <property type="entry name" value="MAP KINASE KINASE KINASE SSK2-RELATED-RELATED"/>
    <property type="match status" value="1"/>
</dbReference>
<dbReference type="PROSITE" id="PS50011">
    <property type="entry name" value="PROTEIN_KINASE_DOM"/>
    <property type="match status" value="1"/>
</dbReference>
<evidence type="ECO:0000313" key="7">
    <source>
        <dbReference type="EMBL" id="KAG2428096.1"/>
    </source>
</evidence>
<dbReference type="Gene3D" id="1.10.510.10">
    <property type="entry name" value="Transferase(Phosphotransferase) domain 1"/>
    <property type="match status" value="1"/>
</dbReference>
<comment type="similarity">
    <text evidence="1">Belongs to the protein kinase superfamily. STE Ser/Thr protein kinase family. MAP kinase kinase kinase subfamily.</text>
</comment>
<protein>
    <recommendedName>
        <fullName evidence="6">Protein kinase domain-containing protein</fullName>
    </recommendedName>
</protein>
<evidence type="ECO:0000256" key="1">
    <source>
        <dbReference type="ARBA" id="ARBA00006529"/>
    </source>
</evidence>
<organism evidence="7 8">
    <name type="scientific">Chlamydomonas schloesseri</name>
    <dbReference type="NCBI Taxonomy" id="2026947"/>
    <lineage>
        <taxon>Eukaryota</taxon>
        <taxon>Viridiplantae</taxon>
        <taxon>Chlorophyta</taxon>
        <taxon>core chlorophytes</taxon>
        <taxon>Chlorophyceae</taxon>
        <taxon>CS clade</taxon>
        <taxon>Chlamydomonadales</taxon>
        <taxon>Chlamydomonadaceae</taxon>
        <taxon>Chlamydomonas</taxon>
    </lineage>
</organism>
<evidence type="ECO:0000256" key="5">
    <source>
        <dbReference type="ARBA" id="ARBA00022840"/>
    </source>
</evidence>
<keyword evidence="5" id="KW-0067">ATP-binding</keyword>
<dbReference type="AlphaFoldDB" id="A0A835VWV7"/>
<keyword evidence="4" id="KW-0418">Kinase</keyword>
<keyword evidence="3" id="KW-0547">Nucleotide-binding</keyword>
<evidence type="ECO:0000256" key="2">
    <source>
        <dbReference type="ARBA" id="ARBA00022679"/>
    </source>
</evidence>
<dbReference type="PROSITE" id="PS00108">
    <property type="entry name" value="PROTEIN_KINASE_ST"/>
    <property type="match status" value="1"/>
</dbReference>
<keyword evidence="8" id="KW-1185">Reference proteome</keyword>
<dbReference type="GO" id="GO:0004672">
    <property type="term" value="F:protein kinase activity"/>
    <property type="evidence" value="ECO:0007669"/>
    <property type="project" value="InterPro"/>
</dbReference>
<dbReference type="PANTHER" id="PTHR48016:SF47">
    <property type="entry name" value="PROTEIN KINASE DOMAIN-CONTAINING PROTEIN"/>
    <property type="match status" value="1"/>
</dbReference>
<feature type="domain" description="Protein kinase" evidence="6">
    <location>
        <begin position="96"/>
        <end position="441"/>
    </location>
</feature>
<reference evidence="7" key="1">
    <citation type="journal article" date="2020" name="bioRxiv">
        <title>Comparative genomics of Chlamydomonas.</title>
        <authorList>
            <person name="Craig R.J."/>
            <person name="Hasan A.R."/>
            <person name="Ness R.W."/>
            <person name="Keightley P.D."/>
        </authorList>
    </citation>
    <scope>NUCLEOTIDE SEQUENCE</scope>
    <source>
        <strain evidence="7">CCAP 11/173</strain>
    </source>
</reference>
<evidence type="ECO:0000256" key="3">
    <source>
        <dbReference type="ARBA" id="ARBA00022741"/>
    </source>
</evidence>